<name>K0S2L2_THAOC</name>
<feature type="region of interest" description="Disordered" evidence="1">
    <location>
        <begin position="142"/>
        <end position="246"/>
    </location>
</feature>
<reference evidence="2 3" key="1">
    <citation type="journal article" date="2012" name="Genome Biol.">
        <title>Genome and low-iron response of an oceanic diatom adapted to chronic iron limitation.</title>
        <authorList>
            <person name="Lommer M."/>
            <person name="Specht M."/>
            <person name="Roy A.S."/>
            <person name="Kraemer L."/>
            <person name="Andreson R."/>
            <person name="Gutowska M.A."/>
            <person name="Wolf J."/>
            <person name="Bergner S.V."/>
            <person name="Schilhabel M.B."/>
            <person name="Klostermeier U.C."/>
            <person name="Beiko R.G."/>
            <person name="Rosenstiel P."/>
            <person name="Hippler M."/>
            <person name="Laroche J."/>
        </authorList>
    </citation>
    <scope>NUCLEOTIDE SEQUENCE [LARGE SCALE GENOMIC DNA]</scope>
    <source>
        <strain evidence="2 3">CCMP1005</strain>
    </source>
</reference>
<comment type="caution">
    <text evidence="2">The sequence shown here is derived from an EMBL/GenBank/DDBJ whole genome shotgun (WGS) entry which is preliminary data.</text>
</comment>
<dbReference type="EMBL" id="AGNL01038420">
    <property type="protein sequence ID" value="EJK53132.1"/>
    <property type="molecule type" value="Genomic_DNA"/>
</dbReference>
<keyword evidence="3" id="KW-1185">Reference proteome</keyword>
<feature type="compositionally biased region" description="Low complexity" evidence="1">
    <location>
        <begin position="36"/>
        <end position="47"/>
    </location>
</feature>
<feature type="compositionally biased region" description="Basic and acidic residues" evidence="1">
    <location>
        <begin position="70"/>
        <end position="79"/>
    </location>
</feature>
<feature type="region of interest" description="Disordered" evidence="1">
    <location>
        <begin position="1"/>
        <end position="116"/>
    </location>
</feature>
<evidence type="ECO:0000256" key="1">
    <source>
        <dbReference type="SAM" id="MobiDB-lite"/>
    </source>
</evidence>
<protein>
    <submittedName>
        <fullName evidence="2">Uncharacterized protein</fullName>
    </submittedName>
</protein>
<organism evidence="2 3">
    <name type="scientific">Thalassiosira oceanica</name>
    <name type="common">Marine diatom</name>
    <dbReference type="NCBI Taxonomy" id="159749"/>
    <lineage>
        <taxon>Eukaryota</taxon>
        <taxon>Sar</taxon>
        <taxon>Stramenopiles</taxon>
        <taxon>Ochrophyta</taxon>
        <taxon>Bacillariophyta</taxon>
        <taxon>Coscinodiscophyceae</taxon>
        <taxon>Thalassiosirophycidae</taxon>
        <taxon>Thalassiosirales</taxon>
        <taxon>Thalassiosiraceae</taxon>
        <taxon>Thalassiosira</taxon>
    </lineage>
</organism>
<gene>
    <name evidence="2" type="ORF">THAOC_27489</name>
</gene>
<accession>K0S2L2</accession>
<sequence length="246" mass="25956">ADRRGAGARDAGARDGGGGVDRLPRPGPRLHRRDAGGAARAVRQVVEGQEREGRQGAQALRGQGVEEVAVEERQVEGRQDVQGGVPLDEDVPGQVAEGEGRGREGQVGEGVSDIPGYEMRHEFAPYNAEVYRRQRQLQVRAAGTPALPAAVRSGVRRQAHGRKRRRRRRSGAPRANDPAAVPVGRVGRPAGTHGQRQRSAAAGGGRPPSRRSGGPCASAASAAPRRRVVVPPAVRTRRAAPGTATR</sequence>
<feature type="compositionally biased region" description="Basic residues" evidence="1">
    <location>
        <begin position="154"/>
        <end position="171"/>
    </location>
</feature>
<feature type="compositionally biased region" description="Low complexity" evidence="1">
    <location>
        <begin position="210"/>
        <end position="246"/>
    </location>
</feature>
<evidence type="ECO:0000313" key="2">
    <source>
        <dbReference type="EMBL" id="EJK53132.1"/>
    </source>
</evidence>
<dbReference type="AlphaFoldDB" id="K0S2L2"/>
<evidence type="ECO:0000313" key="3">
    <source>
        <dbReference type="Proteomes" id="UP000266841"/>
    </source>
</evidence>
<proteinExistence type="predicted"/>
<dbReference type="Proteomes" id="UP000266841">
    <property type="component" value="Unassembled WGS sequence"/>
</dbReference>
<feature type="non-terminal residue" evidence="2">
    <location>
        <position position="1"/>
    </location>
</feature>
<feature type="compositionally biased region" description="Low complexity" evidence="1">
    <location>
        <begin position="55"/>
        <end position="67"/>
    </location>
</feature>
<feature type="compositionally biased region" description="Basic and acidic residues" evidence="1">
    <location>
        <begin position="1"/>
        <end position="13"/>
    </location>
</feature>